<dbReference type="Pfam" id="PF02321">
    <property type="entry name" value="OEP"/>
    <property type="match status" value="2"/>
</dbReference>
<dbReference type="Gene3D" id="1.20.1600.10">
    <property type="entry name" value="Outer membrane efflux proteins (OEP)"/>
    <property type="match status" value="1"/>
</dbReference>
<dbReference type="GO" id="GO:0009279">
    <property type="term" value="C:cell outer membrane"/>
    <property type="evidence" value="ECO:0007669"/>
    <property type="project" value="UniProtKB-SubCell"/>
</dbReference>
<dbReference type="NCBIfam" id="TIGR01845">
    <property type="entry name" value="outer_NodT"/>
    <property type="match status" value="1"/>
</dbReference>
<sequence length="502" mass="55592">MKTTHYGYLRNGLTLAMLLAMLLAITACTVGPDFKAPAVPSPERWTDWHSGPPSSSVPGKAPATTSQTADGNWWQVFGDPVLDQLQAQVREGSPDLHTALLRFAQVRLQRQIVASLETPEVSFSAAASRNRQSRYAPNNRMLEALGSDSDALEKVLTDPYSLYQAGFDVSWELDLWGRVSRLGEAAQAEVDGAAATLDDVLLSVSSELARNYFEVRTAQRQTRLLEQEAQILAAHLQVIAVQAREGEEDGFAVERQEARLASLHAQIPAWKALHTQAGNRIALLLGEHPGALETLLAERPDNALSRPLPNLQLGLPGDLARERPDIRAAQARLHRATAGIGVAEAELYPSVMLGADFGFESYKSGQFADWSSRTWSVGPRLDLPLFDRGRRSKTVVLRTLEQQEAAVAFHRTVLAAWQEVDDAMSRYHNEYQRAAHLKDSYDSKARTYEWTRVRYAAGEASYLEELEAQRTVLEAQRDLVNSDSQLRTHLISIYKSMGGHST</sequence>
<keyword evidence="7 8" id="KW-0449">Lipoprotein</keyword>
<evidence type="ECO:0000256" key="1">
    <source>
        <dbReference type="ARBA" id="ARBA00007613"/>
    </source>
</evidence>
<evidence type="ECO:0000256" key="9">
    <source>
        <dbReference type="SAM" id="MobiDB-lite"/>
    </source>
</evidence>
<evidence type="ECO:0000256" key="8">
    <source>
        <dbReference type="RuleBase" id="RU362097"/>
    </source>
</evidence>
<dbReference type="PROSITE" id="PS51257">
    <property type="entry name" value="PROKAR_LIPOPROTEIN"/>
    <property type="match status" value="1"/>
</dbReference>
<dbReference type="GO" id="GO:0015562">
    <property type="term" value="F:efflux transmembrane transporter activity"/>
    <property type="evidence" value="ECO:0007669"/>
    <property type="project" value="InterPro"/>
</dbReference>
<evidence type="ECO:0000256" key="5">
    <source>
        <dbReference type="ARBA" id="ARBA00023139"/>
    </source>
</evidence>
<accession>A0AAU7WLU0</accession>
<evidence type="ECO:0000256" key="6">
    <source>
        <dbReference type="ARBA" id="ARBA00023237"/>
    </source>
</evidence>
<evidence type="ECO:0000256" key="2">
    <source>
        <dbReference type="ARBA" id="ARBA00022452"/>
    </source>
</evidence>
<dbReference type="InterPro" id="IPR003423">
    <property type="entry name" value="OMP_efflux"/>
</dbReference>
<organism evidence="10">
    <name type="scientific">Pseudomonas sp. W17</name>
    <dbReference type="NCBI Taxonomy" id="3144407"/>
    <lineage>
        <taxon>Bacteria</taxon>
        <taxon>Pseudomonadati</taxon>
        <taxon>Pseudomonadota</taxon>
        <taxon>Gammaproteobacteria</taxon>
        <taxon>Pseudomonadales</taxon>
        <taxon>Pseudomonadaceae</taxon>
        <taxon>Pseudomonas</taxon>
    </lineage>
</organism>
<dbReference type="EMBL" id="CP158490">
    <property type="protein sequence ID" value="XBY21246.1"/>
    <property type="molecule type" value="Genomic_DNA"/>
</dbReference>
<dbReference type="InterPro" id="IPR010131">
    <property type="entry name" value="MdtP/NodT-like"/>
</dbReference>
<feature type="compositionally biased region" description="Polar residues" evidence="9">
    <location>
        <begin position="52"/>
        <end position="68"/>
    </location>
</feature>
<keyword evidence="5 8" id="KW-0564">Palmitate</keyword>
<evidence type="ECO:0000256" key="3">
    <source>
        <dbReference type="ARBA" id="ARBA00022692"/>
    </source>
</evidence>
<proteinExistence type="inferred from homology"/>
<dbReference type="AlphaFoldDB" id="A0AAU7WLU0"/>
<dbReference type="Gene3D" id="2.20.200.10">
    <property type="entry name" value="Outer membrane efflux proteins (OEP)"/>
    <property type="match status" value="1"/>
</dbReference>
<reference evidence="10" key="1">
    <citation type="submission" date="2024-06" db="EMBL/GenBank/DDBJ databases">
        <authorList>
            <person name="Wu L."/>
        </authorList>
    </citation>
    <scope>NUCLEOTIDE SEQUENCE</scope>
    <source>
        <strain evidence="10">W17</strain>
    </source>
</reference>
<keyword evidence="6" id="KW-0998">Cell outer membrane</keyword>
<evidence type="ECO:0000256" key="4">
    <source>
        <dbReference type="ARBA" id="ARBA00023136"/>
    </source>
</evidence>
<protein>
    <submittedName>
        <fullName evidence="10">Efflux transporter outer membrane subunit</fullName>
    </submittedName>
</protein>
<feature type="chain" id="PRO_5043110759" evidence="8">
    <location>
        <begin position="30"/>
        <end position="502"/>
    </location>
</feature>
<feature type="signal peptide" evidence="8">
    <location>
        <begin position="1"/>
        <end position="29"/>
    </location>
</feature>
<keyword evidence="3 8" id="KW-0812">Transmembrane</keyword>
<evidence type="ECO:0000313" key="10">
    <source>
        <dbReference type="EMBL" id="XBY21246.1"/>
    </source>
</evidence>
<keyword evidence="2 8" id="KW-1134">Transmembrane beta strand</keyword>
<keyword evidence="4 8" id="KW-0472">Membrane</keyword>
<feature type="region of interest" description="Disordered" evidence="9">
    <location>
        <begin position="40"/>
        <end position="68"/>
    </location>
</feature>
<keyword evidence="8" id="KW-0732">Signal</keyword>
<dbReference type="SUPFAM" id="SSF56954">
    <property type="entry name" value="Outer membrane efflux proteins (OEP)"/>
    <property type="match status" value="1"/>
</dbReference>
<evidence type="ECO:0000256" key="7">
    <source>
        <dbReference type="ARBA" id="ARBA00023288"/>
    </source>
</evidence>
<comment type="subcellular location">
    <subcellularLocation>
        <location evidence="8">Cell outer membrane</location>
        <topology evidence="8">Lipid-anchor</topology>
    </subcellularLocation>
</comment>
<dbReference type="PANTHER" id="PTHR30203:SF25">
    <property type="entry name" value="OUTER MEMBRANE PROTEIN-RELATED"/>
    <property type="match status" value="1"/>
</dbReference>
<name>A0AAU7WLU0_9PSED</name>
<dbReference type="RefSeq" id="WP_350402811.1">
    <property type="nucleotide sequence ID" value="NZ_CP158490.1"/>
</dbReference>
<gene>
    <name evidence="10" type="ORF">ABCR88_17150</name>
</gene>
<dbReference type="PANTHER" id="PTHR30203">
    <property type="entry name" value="OUTER MEMBRANE CATION EFFLUX PROTEIN"/>
    <property type="match status" value="1"/>
</dbReference>
<comment type="similarity">
    <text evidence="1 8">Belongs to the outer membrane factor (OMF) (TC 1.B.17) family.</text>
</comment>